<evidence type="ECO:0000259" key="1">
    <source>
        <dbReference type="Pfam" id="PF04993"/>
    </source>
</evidence>
<dbReference type="AlphaFoldDB" id="A0A9W6KJ95"/>
<reference evidence="2" key="2">
    <citation type="submission" date="2023-01" db="EMBL/GenBank/DDBJ databases">
        <authorList>
            <person name="Sun Q."/>
            <person name="Evtushenko L."/>
        </authorList>
    </citation>
    <scope>NUCLEOTIDE SEQUENCE</scope>
    <source>
        <strain evidence="2">VKM Ac-1321</strain>
    </source>
</reference>
<evidence type="ECO:0000313" key="3">
    <source>
        <dbReference type="Proteomes" id="UP001143480"/>
    </source>
</evidence>
<sequence>MVAYDEELAERIREVVQHESGLTERRMFGGLAFLVNGNLAVSASGHGGLLVRVNPADTAGLLRRAGTAPFEMRGRPMDGWLRIDPSGLGTRRRLAAWVVRGVRYARTLPARPGR</sequence>
<feature type="domain" description="TfoX N-terminal" evidence="1">
    <location>
        <begin position="19"/>
        <end position="103"/>
    </location>
</feature>
<organism evidence="2 3">
    <name type="scientific">Dactylosporangium matsuzakiense</name>
    <dbReference type="NCBI Taxonomy" id="53360"/>
    <lineage>
        <taxon>Bacteria</taxon>
        <taxon>Bacillati</taxon>
        <taxon>Actinomycetota</taxon>
        <taxon>Actinomycetes</taxon>
        <taxon>Micromonosporales</taxon>
        <taxon>Micromonosporaceae</taxon>
        <taxon>Dactylosporangium</taxon>
    </lineage>
</organism>
<dbReference type="Pfam" id="PF04993">
    <property type="entry name" value="TfoX_N"/>
    <property type="match status" value="1"/>
</dbReference>
<dbReference type="Proteomes" id="UP001143480">
    <property type="component" value="Unassembled WGS sequence"/>
</dbReference>
<dbReference type="InterPro" id="IPR007076">
    <property type="entry name" value="TfoX_N"/>
</dbReference>
<gene>
    <name evidence="2" type="ORF">GCM10017581_039650</name>
</gene>
<dbReference type="EMBL" id="BSFP01000022">
    <property type="protein sequence ID" value="GLL02223.1"/>
    <property type="molecule type" value="Genomic_DNA"/>
</dbReference>
<dbReference type="RefSeq" id="WP_271189307.1">
    <property type="nucleotide sequence ID" value="NZ_BSFP01000022.1"/>
</dbReference>
<proteinExistence type="predicted"/>
<reference evidence="2" key="1">
    <citation type="journal article" date="2014" name="Int. J. Syst. Evol. Microbiol.">
        <title>Complete genome sequence of Corynebacterium casei LMG S-19264T (=DSM 44701T), isolated from a smear-ripened cheese.</title>
        <authorList>
            <consortium name="US DOE Joint Genome Institute (JGI-PGF)"/>
            <person name="Walter F."/>
            <person name="Albersmeier A."/>
            <person name="Kalinowski J."/>
            <person name="Ruckert C."/>
        </authorList>
    </citation>
    <scope>NUCLEOTIDE SEQUENCE</scope>
    <source>
        <strain evidence="2">VKM Ac-1321</strain>
    </source>
</reference>
<protein>
    <recommendedName>
        <fullName evidence="1">TfoX N-terminal domain-containing protein</fullName>
    </recommendedName>
</protein>
<dbReference type="Gene3D" id="3.30.1460.30">
    <property type="entry name" value="YgaC/TfoX-N like chaperone"/>
    <property type="match status" value="1"/>
</dbReference>
<evidence type="ECO:0000313" key="2">
    <source>
        <dbReference type="EMBL" id="GLL02223.1"/>
    </source>
</evidence>
<name>A0A9W6KJ95_9ACTN</name>
<keyword evidence="3" id="KW-1185">Reference proteome</keyword>
<accession>A0A9W6KJ95</accession>
<dbReference type="SUPFAM" id="SSF159894">
    <property type="entry name" value="YgaC/TfoX-N like"/>
    <property type="match status" value="1"/>
</dbReference>
<comment type="caution">
    <text evidence="2">The sequence shown here is derived from an EMBL/GenBank/DDBJ whole genome shotgun (WGS) entry which is preliminary data.</text>
</comment>